<dbReference type="SUPFAM" id="SSF56349">
    <property type="entry name" value="DNA breaking-rejoining enzymes"/>
    <property type="match status" value="1"/>
</dbReference>
<dbReference type="GO" id="GO:0015074">
    <property type="term" value="P:DNA integration"/>
    <property type="evidence" value="ECO:0007669"/>
    <property type="project" value="InterPro"/>
</dbReference>
<accession>A0A9X1GEV3</accession>
<feature type="non-terminal residue" evidence="2">
    <location>
        <position position="1"/>
    </location>
</feature>
<gene>
    <name evidence="2" type="ORF">KYX88_15065</name>
</gene>
<reference evidence="2" key="1">
    <citation type="journal article" date="2022" name="J. Anim. Sci.">
        <title>Whole genome sequence analyses-based assessment of virulence potential and antimicrobial susceptibilities and resistance of Enterococcus faecium strains isolated from commercial swine and cattle probiotic products.</title>
        <authorList>
            <person name="Shridhar P.B."/>
            <person name="Amachawadi R.G."/>
            <person name="Tokach M."/>
            <person name="Patel I."/>
            <person name="Gangiredla J."/>
            <person name="Mammel M."/>
            <person name="Nagaraja T.G."/>
        </authorList>
    </citation>
    <scope>NUCLEOTIDE SEQUENCE</scope>
    <source>
        <strain evidence="2">EF215</strain>
    </source>
</reference>
<dbReference type="GO" id="GO:0003677">
    <property type="term" value="F:DNA binding"/>
    <property type="evidence" value="ECO:0007669"/>
    <property type="project" value="InterPro"/>
</dbReference>
<dbReference type="InterPro" id="IPR011010">
    <property type="entry name" value="DNA_brk_join_enz"/>
</dbReference>
<protein>
    <submittedName>
        <fullName evidence="2">Site-specific integrase</fullName>
    </submittedName>
</protein>
<dbReference type="Proteomes" id="UP001139644">
    <property type="component" value="Unassembled WGS sequence"/>
</dbReference>
<organism evidence="2 3">
    <name type="scientific">Enterococcus faecium</name>
    <name type="common">Streptococcus faecium</name>
    <dbReference type="NCBI Taxonomy" id="1352"/>
    <lineage>
        <taxon>Bacteria</taxon>
        <taxon>Bacillati</taxon>
        <taxon>Bacillota</taxon>
        <taxon>Bacilli</taxon>
        <taxon>Lactobacillales</taxon>
        <taxon>Enterococcaceae</taxon>
        <taxon>Enterococcus</taxon>
    </lineage>
</organism>
<dbReference type="GO" id="GO:0006310">
    <property type="term" value="P:DNA recombination"/>
    <property type="evidence" value="ECO:0007669"/>
    <property type="project" value="UniProtKB-KW"/>
</dbReference>
<dbReference type="AlphaFoldDB" id="A0A9X1GEV3"/>
<sequence length="95" mass="11410">GYIKNNPTSFVEFPRNPSVKKKVKYYTFYQSELFFEFVKKEKSFIWYPFFLIIFDQVLRKSEALGLQWADIDFSQNTLNINRERLGLLKKALTKV</sequence>
<dbReference type="EMBL" id="JAIFOC010000371">
    <property type="protein sequence ID" value="MBX4224049.1"/>
    <property type="molecule type" value="Genomic_DNA"/>
</dbReference>
<comment type="caution">
    <text evidence="2">The sequence shown here is derived from an EMBL/GenBank/DDBJ whole genome shotgun (WGS) entry which is preliminary data.</text>
</comment>
<dbReference type="InterPro" id="IPR013762">
    <property type="entry name" value="Integrase-like_cat_sf"/>
</dbReference>
<keyword evidence="1" id="KW-0233">DNA recombination</keyword>
<name>A0A9X1GEV3_ENTFC</name>
<evidence type="ECO:0000313" key="3">
    <source>
        <dbReference type="Proteomes" id="UP001139644"/>
    </source>
</evidence>
<dbReference type="Gene3D" id="1.10.443.10">
    <property type="entry name" value="Intergrase catalytic core"/>
    <property type="match status" value="1"/>
</dbReference>
<evidence type="ECO:0000313" key="2">
    <source>
        <dbReference type="EMBL" id="MBX4224049.1"/>
    </source>
</evidence>
<proteinExistence type="predicted"/>
<evidence type="ECO:0000256" key="1">
    <source>
        <dbReference type="ARBA" id="ARBA00023172"/>
    </source>
</evidence>